<evidence type="ECO:0000256" key="1">
    <source>
        <dbReference type="SAM" id="Coils"/>
    </source>
</evidence>
<feature type="domain" description="Integrase catalytic" evidence="3">
    <location>
        <begin position="1409"/>
        <end position="1599"/>
    </location>
</feature>
<accession>A0AA36DR78</accession>
<dbReference type="Pfam" id="PF05585">
    <property type="entry name" value="DUF1758"/>
    <property type="match status" value="1"/>
</dbReference>
<dbReference type="InterPro" id="IPR041588">
    <property type="entry name" value="Integrase_H2C2"/>
</dbReference>
<dbReference type="Proteomes" id="UP001176961">
    <property type="component" value="Unassembled WGS sequence"/>
</dbReference>
<dbReference type="Gene3D" id="2.40.70.10">
    <property type="entry name" value="Acid Proteases"/>
    <property type="match status" value="1"/>
</dbReference>
<dbReference type="Gene3D" id="3.30.420.10">
    <property type="entry name" value="Ribonuclease H-like superfamily/Ribonuclease H"/>
    <property type="match status" value="2"/>
</dbReference>
<dbReference type="SUPFAM" id="SSF53098">
    <property type="entry name" value="Ribonuclease H-like"/>
    <property type="match status" value="2"/>
</dbReference>
<dbReference type="Pfam" id="PF17921">
    <property type="entry name" value="Integrase_H2C2"/>
    <property type="match status" value="1"/>
</dbReference>
<feature type="region of interest" description="Disordered" evidence="2">
    <location>
        <begin position="442"/>
        <end position="532"/>
    </location>
</feature>
<dbReference type="Pfam" id="PF03564">
    <property type="entry name" value="DUF1759"/>
    <property type="match status" value="1"/>
</dbReference>
<reference evidence="4" key="1">
    <citation type="submission" date="2023-07" db="EMBL/GenBank/DDBJ databases">
        <authorList>
            <consortium name="CYATHOMIX"/>
        </authorList>
    </citation>
    <scope>NUCLEOTIDE SEQUENCE</scope>
    <source>
        <strain evidence="4">N/A</strain>
    </source>
</reference>
<organism evidence="4 5">
    <name type="scientific">Cylicocyclus nassatus</name>
    <name type="common">Nematode worm</name>
    <dbReference type="NCBI Taxonomy" id="53992"/>
    <lineage>
        <taxon>Eukaryota</taxon>
        <taxon>Metazoa</taxon>
        <taxon>Ecdysozoa</taxon>
        <taxon>Nematoda</taxon>
        <taxon>Chromadorea</taxon>
        <taxon>Rhabditida</taxon>
        <taxon>Rhabditina</taxon>
        <taxon>Rhabditomorpha</taxon>
        <taxon>Strongyloidea</taxon>
        <taxon>Strongylidae</taxon>
        <taxon>Cylicocyclus</taxon>
    </lineage>
</organism>
<comment type="caution">
    <text evidence="4">The sequence shown here is derived from an EMBL/GenBank/DDBJ whole genome shotgun (WGS) entry which is preliminary data.</text>
</comment>
<feature type="compositionally biased region" description="Polar residues" evidence="2">
    <location>
        <begin position="520"/>
        <end position="530"/>
    </location>
</feature>
<evidence type="ECO:0000259" key="3">
    <source>
        <dbReference type="PROSITE" id="PS50994"/>
    </source>
</evidence>
<dbReference type="Pfam" id="PF05380">
    <property type="entry name" value="Peptidase_A17"/>
    <property type="match status" value="1"/>
</dbReference>
<dbReference type="InterPro" id="IPR021109">
    <property type="entry name" value="Peptidase_aspartic_dom_sf"/>
</dbReference>
<dbReference type="InterPro" id="IPR001584">
    <property type="entry name" value="Integrase_cat-core"/>
</dbReference>
<dbReference type="InterPro" id="IPR012337">
    <property type="entry name" value="RNaseH-like_sf"/>
</dbReference>
<dbReference type="InterPro" id="IPR008042">
    <property type="entry name" value="Retrotrans_Pao"/>
</dbReference>
<dbReference type="InterPro" id="IPR008737">
    <property type="entry name" value="DUF1758"/>
</dbReference>
<feature type="region of interest" description="Disordered" evidence="2">
    <location>
        <begin position="139"/>
        <end position="159"/>
    </location>
</feature>
<dbReference type="GO" id="GO:0003676">
    <property type="term" value="F:nucleic acid binding"/>
    <property type="evidence" value="ECO:0007669"/>
    <property type="project" value="InterPro"/>
</dbReference>
<gene>
    <name evidence="4" type="ORF">CYNAS_LOCUS3176</name>
</gene>
<name>A0AA36DR78_CYLNA</name>
<keyword evidence="5" id="KW-1185">Reference proteome</keyword>
<dbReference type="InterPro" id="IPR005312">
    <property type="entry name" value="DUF1759"/>
</dbReference>
<feature type="coiled-coil region" evidence="1">
    <location>
        <begin position="88"/>
        <end position="115"/>
    </location>
</feature>
<feature type="compositionally biased region" description="Polar residues" evidence="2">
    <location>
        <begin position="442"/>
        <end position="460"/>
    </location>
</feature>
<evidence type="ECO:0000313" key="5">
    <source>
        <dbReference type="Proteomes" id="UP001176961"/>
    </source>
</evidence>
<sequence length="1736" mass="200715">MHVEAEQFKELWKFPTNWEQLENYILSNKAILSNLIGQIKEREEKLVNDYSTYVAEIESIKSEDKVRGETIEAEFDHYWEVRQGDQILDTSSQLRRKLEIRLVELECQERAAKRDADKETNISVSQAIMSQAAAQVTVTDGQSNLPKQDEGTHPSNSFTVPPQSQMFRYLYGHELRVPEFHGNPEEFESFWELFEELVHKQPYSDLEKLSILLSSCKGDAERALRMIPRNGHSYGLAVMQLKSQFRDERRNKTILLRKLQALPRAGEDPRQLQNTYNDILALVAEMRKQNEAVDNTGLLQTVLSKFSKSIQDEAAKREYDSKKIWSMSDLMENLDILVRRRVHVGFKTGRNQEENFTALSIQSKPQTLYCVGCNGAHRFVDCDKYKNTHERRERLKQMRVCWICFSKRHQSHECHKQRCPHCGGAHHPVLCNRQVHSSRRTSCFRQRAFSPSSSHIQRQPSPKPQQRYKHNRSPSPVFRPKAQSPNVSFKDAGRLRTNSPIPKSRYTRNRYSEDYRKQGNRSFHTSPSHKSPNRVRFVTFTMSKRDSDADDSTLTLANEKELQSIENAQCTRLMTVPVKIRNNSSGQMETIMALLDSASDSSFITIEAVRRLNLKSHSERIITVTTFGGRAYQRSTKRVEVTLFNYNGQPMEVTLLTHENITKPLCLCDLTEEDLRFLEDNFILTDKSLLRQTTVNPEILLGIDYFNSILIIDKQPIQLPSGFYVTPTFFGHVISGSHFGHLEHSSSWGNHSLTVDVEDLYHQYEMFQSNEDNWVNAPTQQQEKEQIMNNFNSTVQIREHKIFVQFPWKENKNKLSDNFGLALNNVLLSAESTEEAINKYLLSKQIFKDMSMNLREYISNDPHCNEKINLNDIANHKDHKILGIAWDPDQDQLKLKSKLKYTPIPTKRSVLQAIHSTFDPLGFLTPLLLNARIFMQDLWQKPYKWDSPLSKEDDKSWRSICDEACDFNVAIPRKITTHAQGEVNQIHTFVDASIRSYAACVYMRTKNSTGTIKSHLLIARSRLSPKKSLQNQSNITIPRLELMALELGMKLTEFVLDEIDLNIDYVHIYSDSQIVLCWVHTTKPKNKNGTFVSNRVAKIKESLQRIAEKGVECQIQYIPSEKNPADYATRGTNSAEIIKAEWMKGPKFLLNTEQYTNQEFPLRITTKNKNIQLDESEQTSVENIQEEDREECTGNDSLRELPIHATCTEAKMDKQLPLPVLSTWFETKRAMTNVLRFVKLRISSTISEENQRKLSIAIPELSEIRTERQRQEISTEEINAAEKCIIKMIQRQFKIPNDKYKNLNLLPDPDGILRCFGRLQKSLLPENTRNPILLPPNDPITRLIVKEYHEKIGHQGVNGTIANIRTKFWIPTARQVVRKTLNSCMICKRWHAKPYLYPNSPSLPLCRSSSSRPFEHVGIDFAGPFYVRAMEDSTIKVWTCLFTCMVTRAVHLEMVESLSAEAFVNSLRRFVARRGVPTSIISDNATNFQLGQEIINDQTAQNEIADVSTFNTFLSKNQIKWKFITPLSPWKGGFYERLVGIMKLCLRKIIGRRQLAAPSFQTFLSEAEAMINTRPLAYAGSDVDDSLIIRPIDFLIPHAQLNLIKEQDERMEQECHTRDNENETNGEEHEEMSPYVAMEVELTGDEDNHSQVKGEPPAHMCSPKCEAMESLHESIRALHEDVINLRKEIKMQKKSRKRKHESDNYTKTNCFYCKLAKRYGEMTRHHTVFCHYQFKM</sequence>
<proteinExistence type="predicted"/>
<dbReference type="PANTHER" id="PTHR47331">
    <property type="entry name" value="PHD-TYPE DOMAIN-CONTAINING PROTEIN"/>
    <property type="match status" value="1"/>
</dbReference>
<evidence type="ECO:0000313" key="4">
    <source>
        <dbReference type="EMBL" id="CAJ0591193.1"/>
    </source>
</evidence>
<dbReference type="PROSITE" id="PS50994">
    <property type="entry name" value="INTEGRASE"/>
    <property type="match status" value="1"/>
</dbReference>
<evidence type="ECO:0000256" key="2">
    <source>
        <dbReference type="SAM" id="MobiDB-lite"/>
    </source>
</evidence>
<protein>
    <recommendedName>
        <fullName evidence="3">Integrase catalytic domain-containing protein</fullName>
    </recommendedName>
</protein>
<dbReference type="Gene3D" id="1.10.340.70">
    <property type="match status" value="1"/>
</dbReference>
<keyword evidence="1" id="KW-0175">Coiled coil</keyword>
<dbReference type="GO" id="GO:0015074">
    <property type="term" value="P:DNA integration"/>
    <property type="evidence" value="ECO:0007669"/>
    <property type="project" value="InterPro"/>
</dbReference>
<dbReference type="InterPro" id="IPR036397">
    <property type="entry name" value="RNaseH_sf"/>
</dbReference>
<dbReference type="EMBL" id="CATQJL010000001">
    <property type="protein sequence ID" value="CAJ0591193.1"/>
    <property type="molecule type" value="Genomic_DNA"/>
</dbReference>